<keyword evidence="3" id="KW-1185">Reference proteome</keyword>
<dbReference type="InterPro" id="IPR001173">
    <property type="entry name" value="Glyco_trans_2-like"/>
</dbReference>
<evidence type="ECO:0000313" key="3">
    <source>
        <dbReference type="Proteomes" id="UP001377573"/>
    </source>
</evidence>
<accession>A0ABZ2HTJ3</accession>
<evidence type="ECO:0000259" key="1">
    <source>
        <dbReference type="Pfam" id="PF00535"/>
    </source>
</evidence>
<dbReference type="Pfam" id="PF00535">
    <property type="entry name" value="Glycos_transf_2"/>
    <property type="match status" value="1"/>
</dbReference>
<feature type="domain" description="Glycosyltransferase 2-like" evidence="1">
    <location>
        <begin position="7"/>
        <end position="174"/>
    </location>
</feature>
<dbReference type="PANTHER" id="PTHR43685">
    <property type="entry name" value="GLYCOSYLTRANSFERASE"/>
    <property type="match status" value="1"/>
</dbReference>
<protein>
    <submittedName>
        <fullName evidence="2">Glycosyltransferase family 2 protein</fullName>
    </submittedName>
</protein>
<dbReference type="InterPro" id="IPR029044">
    <property type="entry name" value="Nucleotide-diphossugar_trans"/>
</dbReference>
<dbReference type="SUPFAM" id="SSF53448">
    <property type="entry name" value="Nucleotide-diphospho-sugar transferases"/>
    <property type="match status" value="1"/>
</dbReference>
<reference evidence="2 3" key="1">
    <citation type="submission" date="2024-02" db="EMBL/GenBank/DDBJ databases">
        <authorList>
            <person name="Alasadi S."/>
            <person name="Hussein S.A."/>
        </authorList>
    </citation>
    <scope>NUCLEOTIDE SEQUENCE [LARGE SCALE GENOMIC DNA]</scope>
    <source>
        <strain evidence="2 3">GJ_SRA_44_2022</strain>
    </source>
</reference>
<sequence length="244" mass="27000">MSAIRVSVCMATYNGERYLAPQLESILAELEPQDEVVVVDDASTDGTVAVLAGFDDPRIRVHARGDNRGYVRTFEEALGRATGDVVMLSDQDDVWIPGRRALFLAALEDSAVAASNLVLLGSDDPLPNPITRRPWRLRATWSRQGVRNALRILAGMAPYYGCAMAVRRDALDRVLPFPPYLDESHDLWIALVGNAHRTMTHIEAPTIRRRIHDANASPSRPRGIGAVLRARVMLLRAWGSAVRR</sequence>
<dbReference type="InterPro" id="IPR050834">
    <property type="entry name" value="Glycosyltransf_2"/>
</dbReference>
<evidence type="ECO:0000313" key="2">
    <source>
        <dbReference type="EMBL" id="WWS83838.1"/>
    </source>
</evidence>
<dbReference type="EMBL" id="CP146240">
    <property type="protein sequence ID" value="WWS83838.1"/>
    <property type="molecule type" value="Genomic_DNA"/>
</dbReference>
<dbReference type="Gene3D" id="3.90.550.10">
    <property type="entry name" value="Spore Coat Polysaccharide Biosynthesis Protein SpsA, Chain A"/>
    <property type="match status" value="1"/>
</dbReference>
<dbReference type="Proteomes" id="UP001377573">
    <property type="component" value="Chromosome"/>
</dbReference>
<organism evidence="2 3">
    <name type="scientific">Microbacterium paraoxydans</name>
    <dbReference type="NCBI Taxonomy" id="199592"/>
    <lineage>
        <taxon>Bacteria</taxon>
        <taxon>Bacillati</taxon>
        <taxon>Actinomycetota</taxon>
        <taxon>Actinomycetes</taxon>
        <taxon>Micrococcales</taxon>
        <taxon>Microbacteriaceae</taxon>
        <taxon>Microbacterium</taxon>
    </lineage>
</organism>
<dbReference type="CDD" id="cd04196">
    <property type="entry name" value="GT_2_like_d"/>
    <property type="match status" value="1"/>
</dbReference>
<dbReference type="PANTHER" id="PTHR43685:SF2">
    <property type="entry name" value="GLYCOSYLTRANSFERASE 2-LIKE DOMAIN-CONTAINING PROTEIN"/>
    <property type="match status" value="1"/>
</dbReference>
<dbReference type="RefSeq" id="WP_029989192.1">
    <property type="nucleotide sequence ID" value="NZ_CP146240.1"/>
</dbReference>
<gene>
    <name evidence="2" type="ORF">V8Z62_11050</name>
</gene>
<name>A0ABZ2HTJ3_9MICO</name>
<proteinExistence type="predicted"/>